<keyword evidence="3" id="KW-1133">Transmembrane helix</keyword>
<proteinExistence type="predicted"/>
<keyword evidence="3" id="KW-0812">Transmembrane</keyword>
<evidence type="ECO:0000256" key="3">
    <source>
        <dbReference type="SAM" id="Phobius"/>
    </source>
</evidence>
<gene>
    <name evidence="8" type="ORF">EC80_004455</name>
    <name evidence="5" type="ORF">EE52_0216945</name>
    <name evidence="7" type="ORF">IA74_003700</name>
    <name evidence="6" type="ORF">O1433_18180</name>
</gene>
<dbReference type="Pfam" id="PF00486">
    <property type="entry name" value="Trans_reg_C"/>
    <property type="match status" value="1"/>
</dbReference>
<accession>A0A081TL96</accession>
<dbReference type="GO" id="GO:0003677">
    <property type="term" value="F:DNA binding"/>
    <property type="evidence" value="ECO:0007669"/>
    <property type="project" value="UniProtKB-KW"/>
</dbReference>
<evidence type="ECO:0000313" key="9">
    <source>
        <dbReference type="Proteomes" id="UP000028294"/>
    </source>
</evidence>
<evidence type="ECO:0000313" key="7">
    <source>
        <dbReference type="EMBL" id="QCQ35265.1"/>
    </source>
</evidence>
<dbReference type="InterPro" id="IPR016032">
    <property type="entry name" value="Sig_transdc_resp-reg_C-effctor"/>
</dbReference>
<dbReference type="EMBL" id="CP036546">
    <property type="protein sequence ID" value="QCQ44147.1"/>
    <property type="molecule type" value="Genomic_DNA"/>
</dbReference>
<evidence type="ECO:0000256" key="1">
    <source>
        <dbReference type="ARBA" id="ARBA00023125"/>
    </source>
</evidence>
<dbReference type="GO" id="GO:0000160">
    <property type="term" value="P:phosphorelay signal transduction system"/>
    <property type="evidence" value="ECO:0007669"/>
    <property type="project" value="InterPro"/>
</dbReference>
<feature type="transmembrane region" description="Helical" evidence="3">
    <location>
        <begin position="199"/>
        <end position="217"/>
    </location>
</feature>
<dbReference type="GeneID" id="99669645"/>
<reference evidence="9 10" key="3">
    <citation type="submission" date="2019-03" db="EMBL/GenBank/DDBJ databases">
        <title>Complete genome assembly of MDR B. fragilis.</title>
        <authorList>
            <person name="Sydenham T.V."/>
            <person name="Hasman H."/>
            <person name="Justesen U.S."/>
        </authorList>
    </citation>
    <scope>NUCLEOTIDE SEQUENCE [LARGE SCALE GENOMIC DNA]</scope>
    <source>
        <strain evidence="7 9">DCMOUH0067B</strain>
        <strain evidence="8 10">DCMSKEJBY0001B</strain>
    </source>
</reference>
<organism evidence="5">
    <name type="scientific">Bacteroides fragilis</name>
    <dbReference type="NCBI Taxonomy" id="817"/>
    <lineage>
        <taxon>Bacteria</taxon>
        <taxon>Pseudomonadati</taxon>
        <taxon>Bacteroidota</taxon>
        <taxon>Bacteroidia</taxon>
        <taxon>Bacteroidales</taxon>
        <taxon>Bacteroidaceae</taxon>
        <taxon>Bacteroides</taxon>
    </lineage>
</organism>
<dbReference type="PATRIC" id="fig|817.51.peg.709"/>
<evidence type="ECO:0000313" key="5">
    <source>
        <dbReference type="EMBL" id="KFX73596.1"/>
    </source>
</evidence>
<evidence type="ECO:0000313" key="6">
    <source>
        <dbReference type="EMBL" id="MCZ2689428.1"/>
    </source>
</evidence>
<dbReference type="InterPro" id="IPR036388">
    <property type="entry name" value="WH-like_DNA-bd_sf"/>
</dbReference>
<keyword evidence="1" id="KW-0238">DNA-binding</keyword>
<feature type="coiled-coil region" evidence="2">
    <location>
        <begin position="235"/>
        <end position="300"/>
    </location>
</feature>
<evidence type="ECO:0000313" key="10">
    <source>
        <dbReference type="Proteomes" id="UP000036847"/>
    </source>
</evidence>
<keyword evidence="3" id="KW-0472">Membrane</keyword>
<dbReference type="Proteomes" id="UP000036847">
    <property type="component" value="Chromosome"/>
</dbReference>
<dbReference type="AlphaFoldDB" id="A0A081TL96"/>
<dbReference type="OrthoDB" id="1027248at2"/>
<evidence type="ECO:0000259" key="4">
    <source>
        <dbReference type="SMART" id="SM00862"/>
    </source>
</evidence>
<dbReference type="SUPFAM" id="SSF46894">
    <property type="entry name" value="C-terminal effector domain of the bipartite response regulators"/>
    <property type="match status" value="1"/>
</dbReference>
<reference evidence="5" key="1">
    <citation type="book" date="2014" name="THE 24TH EUROPEAN CONGRESS OF CLINICAL MICROBIOLOGY AND INFECTIOUS DISEASES" publisher="ECCMID 2014" city="Barcelona, Spain">
        <title>Identification of resistance genes in three multidrug-resistant Bacteroides fragilis isolates by whole genome sequencing.</title>
        <editorList>
            <person name="Unknown"/>
            <person name="A."/>
        </editorList>
        <authorList>
            <person name="Sydenham T.V."/>
            <person name="Hasman H."/>
            <person name="Wang M."/>
            <person name="Soki J."/>
            <person name="Nagy E."/>
            <person name="Justesen U.S."/>
        </authorList>
    </citation>
    <scope>NUCLEOTIDE SEQUENCE</scope>
    <source>
        <strain evidence="5">DCMOUH0018B</strain>
        <strain evidence="8">DCMSKEJBY0001B</strain>
    </source>
</reference>
<evidence type="ECO:0000313" key="8">
    <source>
        <dbReference type="EMBL" id="QCQ44147.1"/>
    </source>
</evidence>
<dbReference type="RefSeq" id="WP_032535584.1">
    <property type="nucleotide sequence ID" value="NZ_CAEUHN010000001.1"/>
</dbReference>
<dbReference type="GO" id="GO:0006355">
    <property type="term" value="P:regulation of DNA-templated transcription"/>
    <property type="evidence" value="ECO:0007669"/>
    <property type="project" value="InterPro"/>
</dbReference>
<evidence type="ECO:0000256" key="2">
    <source>
        <dbReference type="SAM" id="Coils"/>
    </source>
</evidence>
<name>A0A081TL96_BACFG</name>
<feature type="domain" description="OmpR/PhoB-type" evidence="4">
    <location>
        <begin position="326"/>
        <end position="399"/>
    </location>
</feature>
<dbReference type="SMART" id="SM00862">
    <property type="entry name" value="Trans_reg_C"/>
    <property type="match status" value="1"/>
</dbReference>
<reference evidence="6" key="4">
    <citation type="submission" date="2022-12" db="EMBL/GenBank/DDBJ databases">
        <title>Development of a Multilocus Sequence Typing Scheme for Bacteroides fragilis Based on Whole Genome Sequencing Data and Clinical Application.</title>
        <authorList>
            <person name="Nielsen F.D."/>
            <person name="Justesen U.S."/>
        </authorList>
    </citation>
    <scope>NUCLEOTIDE SEQUENCE</scope>
    <source>
        <strain evidence="6">BF_AM_ODE_DK_2015_4</strain>
    </source>
</reference>
<protein>
    <submittedName>
        <fullName evidence="5">Membrane protein</fullName>
    </submittedName>
    <submittedName>
        <fullName evidence="6">Winged helix-turn-helix domain-containing protein</fullName>
    </submittedName>
</protein>
<sequence>MKRSRLFLWILGIIMQAFLVSIHFYQKNVEAMRTESEDLLVEVLKKELHRKQQELNLFYVFKVTTDTIPLTVRITTSDGIKVYTVDAKKSEKNISQNMAERSWHSIVCMKTCLSVDTLRQLWDEELKRREIFVQSDIHISVTNLDNTISLFKCKDCNDFCSGTHRFTFYVGNRCELEIIGFYSYPWWAVYQYHSTPFKVIGGVVAVLIVIFCCWLLIKRYISKIRIDKIRLATDCDRERKVRMKLEKDQKRLEEKQKEYENRVKDLSARGKEREEERKRMEKMLKEYEEQIQKLKELRESGKEPLLYVLSPKVTFDSYAKVLICADRAIPLTSQACRLLNAFLNAPEYILTYDELLECLWKNGGGGMVRLRVAISRLRILLSVDPDITIFQRDIDKYQLVLPEKG</sequence>
<feature type="transmembrane region" description="Helical" evidence="3">
    <location>
        <begin position="7"/>
        <end position="25"/>
    </location>
</feature>
<keyword evidence="2" id="KW-0175">Coiled coil</keyword>
<dbReference type="Proteomes" id="UP000028294">
    <property type="component" value="Chromosome"/>
</dbReference>
<dbReference type="InterPro" id="IPR001867">
    <property type="entry name" value="OmpR/PhoB-type_DNA-bd"/>
</dbReference>
<dbReference type="Proteomes" id="UP001079672">
    <property type="component" value="Unassembled WGS sequence"/>
</dbReference>
<dbReference type="EMBL" id="JAPTZU010000014">
    <property type="protein sequence ID" value="MCZ2689428.1"/>
    <property type="molecule type" value="Genomic_DNA"/>
</dbReference>
<reference evidence="5" key="2">
    <citation type="submission" date="2014-07" db="EMBL/GenBank/DDBJ databases">
        <title>Genetics and epidemiology of antimicrobial resistance in B. fragilis group.</title>
        <authorList>
            <person name="Sydenham T.V."/>
            <person name="Hasman H."/>
            <person name="Kemp M."/>
            <person name="Justesen U.S."/>
        </authorList>
    </citation>
    <scope>NUCLEOTIDE SEQUENCE [LARGE SCALE GENOMIC DNA]</scope>
    <source>
        <strain evidence="5">DCMOUH0018B</strain>
    </source>
</reference>
<dbReference type="EMBL" id="CP036553">
    <property type="protein sequence ID" value="QCQ35265.1"/>
    <property type="molecule type" value="Genomic_DNA"/>
</dbReference>
<dbReference type="EMBL" id="JMZZ02000215">
    <property type="protein sequence ID" value="KFX73596.1"/>
    <property type="molecule type" value="Genomic_DNA"/>
</dbReference>
<dbReference type="Gene3D" id="1.10.10.10">
    <property type="entry name" value="Winged helix-like DNA-binding domain superfamily/Winged helix DNA-binding domain"/>
    <property type="match status" value="1"/>
</dbReference>